<dbReference type="STRING" id="1121326.CLMAG_32950"/>
<keyword evidence="4" id="KW-0249">Electron transport</keyword>
<evidence type="ECO:0000313" key="10">
    <source>
        <dbReference type="Proteomes" id="UP000076603"/>
    </source>
</evidence>
<dbReference type="PANTHER" id="PTHR30176">
    <property type="entry name" value="FERREDOXIN-TYPE PROTEIN NAPH"/>
    <property type="match status" value="1"/>
</dbReference>
<dbReference type="Pfam" id="PF12801">
    <property type="entry name" value="Fer4_5"/>
    <property type="match status" value="2"/>
</dbReference>
<sequence>MKPILNYWKKYSYILLIAFIIIGLFDFRIGLIATLCMFAPIVVSFFKGRFWCGNLCPRGSFYDNVVSKFSNKKKVPKFIKSSFFRAFVTILMLTMFTTGMVKNWGNLYGMGFVIYRLIVVTTIIGIVLSLFYNERTWCNFCPMGSIAALVSRFNNKKNGAALLKVNTSCVSCKLCEKSCPMGIAPYEYKDDSINHHDCIQCSRCVYKCPKKSIEY</sequence>
<evidence type="ECO:0000259" key="8">
    <source>
        <dbReference type="PROSITE" id="PS51379"/>
    </source>
</evidence>
<dbReference type="PANTHER" id="PTHR30176:SF3">
    <property type="entry name" value="FERREDOXIN-TYPE PROTEIN NAPH"/>
    <property type="match status" value="1"/>
</dbReference>
<keyword evidence="5" id="KW-0408">Iron</keyword>
<dbReference type="SUPFAM" id="SSF54862">
    <property type="entry name" value="4Fe-4S ferredoxins"/>
    <property type="match status" value="1"/>
</dbReference>
<keyword evidence="1" id="KW-0813">Transport</keyword>
<organism evidence="9 10">
    <name type="scientific">Clostridium magnum DSM 2767</name>
    <dbReference type="NCBI Taxonomy" id="1121326"/>
    <lineage>
        <taxon>Bacteria</taxon>
        <taxon>Bacillati</taxon>
        <taxon>Bacillota</taxon>
        <taxon>Clostridia</taxon>
        <taxon>Eubacteriales</taxon>
        <taxon>Clostridiaceae</taxon>
        <taxon>Clostridium</taxon>
    </lineage>
</organism>
<dbReference type="GO" id="GO:0046872">
    <property type="term" value="F:metal ion binding"/>
    <property type="evidence" value="ECO:0007669"/>
    <property type="project" value="UniProtKB-KW"/>
</dbReference>
<keyword evidence="7" id="KW-0812">Transmembrane</keyword>
<dbReference type="OrthoDB" id="9786132at2"/>
<feature type="domain" description="4Fe-4S ferredoxin-type" evidence="8">
    <location>
        <begin position="161"/>
        <end position="187"/>
    </location>
</feature>
<accession>A0A161XB88</accession>
<dbReference type="GO" id="GO:0005886">
    <property type="term" value="C:plasma membrane"/>
    <property type="evidence" value="ECO:0007669"/>
    <property type="project" value="TreeGrafter"/>
</dbReference>
<dbReference type="Proteomes" id="UP000076603">
    <property type="component" value="Unassembled WGS sequence"/>
</dbReference>
<keyword evidence="2" id="KW-0004">4Fe-4S</keyword>
<evidence type="ECO:0000256" key="4">
    <source>
        <dbReference type="ARBA" id="ARBA00022982"/>
    </source>
</evidence>
<evidence type="ECO:0000256" key="5">
    <source>
        <dbReference type="ARBA" id="ARBA00023004"/>
    </source>
</evidence>
<dbReference type="InterPro" id="IPR017896">
    <property type="entry name" value="4Fe4S_Fe-S-bd"/>
</dbReference>
<name>A0A161XB88_9CLOT</name>
<keyword evidence="10" id="KW-1185">Reference proteome</keyword>
<evidence type="ECO:0000256" key="6">
    <source>
        <dbReference type="ARBA" id="ARBA00023014"/>
    </source>
</evidence>
<comment type="caution">
    <text evidence="9">The sequence shown here is derived from an EMBL/GenBank/DDBJ whole genome shotgun (WGS) entry which is preliminary data.</text>
</comment>
<dbReference type="PATRIC" id="fig|1121326.3.peg.3329"/>
<gene>
    <name evidence="9" type="primary">yccM_10</name>
    <name evidence="9" type="ORF">CLMAG_32950</name>
</gene>
<keyword evidence="6" id="KW-0411">Iron-sulfur</keyword>
<proteinExistence type="predicted"/>
<evidence type="ECO:0000256" key="3">
    <source>
        <dbReference type="ARBA" id="ARBA00022723"/>
    </source>
</evidence>
<feature type="transmembrane region" description="Helical" evidence="7">
    <location>
        <begin position="82"/>
        <end position="101"/>
    </location>
</feature>
<protein>
    <submittedName>
        <fullName evidence="9">Putative electron transport protein YccM</fullName>
    </submittedName>
</protein>
<dbReference type="Pfam" id="PF13187">
    <property type="entry name" value="Fer4_9"/>
    <property type="match status" value="1"/>
</dbReference>
<evidence type="ECO:0000256" key="1">
    <source>
        <dbReference type="ARBA" id="ARBA00022448"/>
    </source>
</evidence>
<dbReference type="RefSeq" id="WP_066624408.1">
    <property type="nucleotide sequence ID" value="NZ_FQXL01000005.1"/>
</dbReference>
<feature type="domain" description="4Fe-4S ferredoxin-type" evidence="8">
    <location>
        <begin position="189"/>
        <end position="215"/>
    </location>
</feature>
<reference evidence="9 10" key="1">
    <citation type="submission" date="2016-04" db="EMBL/GenBank/DDBJ databases">
        <title>Genome sequence of Clostridium magnum DSM 2767.</title>
        <authorList>
            <person name="Poehlein A."/>
            <person name="Uhlig R."/>
            <person name="Fischer R."/>
            <person name="Bahl H."/>
            <person name="Daniel R."/>
        </authorList>
    </citation>
    <scope>NUCLEOTIDE SEQUENCE [LARGE SCALE GENOMIC DNA]</scope>
    <source>
        <strain evidence="9 10">DSM 2767</strain>
    </source>
</reference>
<keyword evidence="7" id="KW-0472">Membrane</keyword>
<dbReference type="AlphaFoldDB" id="A0A161XB88"/>
<dbReference type="PROSITE" id="PS00198">
    <property type="entry name" value="4FE4S_FER_1"/>
    <property type="match status" value="1"/>
</dbReference>
<dbReference type="InterPro" id="IPR017900">
    <property type="entry name" value="4Fe4S_Fe_S_CS"/>
</dbReference>
<evidence type="ECO:0000256" key="2">
    <source>
        <dbReference type="ARBA" id="ARBA00022485"/>
    </source>
</evidence>
<dbReference type="InterPro" id="IPR051684">
    <property type="entry name" value="Electron_Trans/Redox"/>
</dbReference>
<feature type="transmembrane region" description="Helical" evidence="7">
    <location>
        <begin position="12"/>
        <end position="39"/>
    </location>
</feature>
<dbReference type="PROSITE" id="PS51379">
    <property type="entry name" value="4FE4S_FER_2"/>
    <property type="match status" value="2"/>
</dbReference>
<feature type="transmembrane region" description="Helical" evidence="7">
    <location>
        <begin position="113"/>
        <end position="133"/>
    </location>
</feature>
<evidence type="ECO:0000313" key="9">
    <source>
        <dbReference type="EMBL" id="KZL91536.1"/>
    </source>
</evidence>
<dbReference type="Gene3D" id="3.30.70.20">
    <property type="match status" value="1"/>
</dbReference>
<keyword evidence="3" id="KW-0479">Metal-binding</keyword>
<dbReference type="EMBL" id="LWAE01000003">
    <property type="protein sequence ID" value="KZL91536.1"/>
    <property type="molecule type" value="Genomic_DNA"/>
</dbReference>
<dbReference type="GO" id="GO:0051539">
    <property type="term" value="F:4 iron, 4 sulfur cluster binding"/>
    <property type="evidence" value="ECO:0007669"/>
    <property type="project" value="UniProtKB-KW"/>
</dbReference>
<keyword evidence="7" id="KW-1133">Transmembrane helix</keyword>
<evidence type="ECO:0000256" key="7">
    <source>
        <dbReference type="SAM" id="Phobius"/>
    </source>
</evidence>